<reference evidence="2 3" key="1">
    <citation type="submission" date="2018-09" db="EMBL/GenBank/DDBJ databases">
        <title>Genomic investigation of the strawberry pathogen Phytophthora fragariae indicates pathogenicity is determined by transcriptional variation in three key races.</title>
        <authorList>
            <person name="Adams T.M."/>
            <person name="Armitage A.D."/>
            <person name="Sobczyk M.K."/>
            <person name="Bates H.J."/>
            <person name="Dunwell J.M."/>
            <person name="Nellist C.F."/>
            <person name="Harrison R.J."/>
        </authorList>
    </citation>
    <scope>NUCLEOTIDE SEQUENCE [LARGE SCALE GENOMIC DNA]</scope>
    <source>
        <strain evidence="2 3">BC-23</strain>
    </source>
</reference>
<name>A0A6G0PJP6_9STRA</name>
<accession>A0A6G0PJP6</accession>
<evidence type="ECO:0000256" key="1">
    <source>
        <dbReference type="SAM" id="MobiDB-lite"/>
    </source>
</evidence>
<dbReference type="EMBL" id="QXGC01000138">
    <property type="protein sequence ID" value="KAE9247893.1"/>
    <property type="molecule type" value="Genomic_DNA"/>
</dbReference>
<gene>
    <name evidence="2" type="ORF">PF004_g4113</name>
</gene>
<sequence length="236" mass="24858">MMELCALAHCTVPSSVTGDEDVRADPVRASIRDDGPVLTPAVTSHFDVADLTKIPRVGVHARPQISQRLVADDFLACLEPPDEAGIRPKHPVPPDDHGATRALERVMRDAFNSFPLQRTESTGVGLHRRQRTGDSAPDKSYRPHGFSAQSITLSCDGACSAGVAALADVAAVEVLASVVVAVMPELVTVAGVPASAAASSSSLCKFGCTPAKRRSCRLRPSRSSRCVAPPSFLSLL</sequence>
<feature type="region of interest" description="Disordered" evidence="1">
    <location>
        <begin position="121"/>
        <end position="143"/>
    </location>
</feature>
<organism evidence="2 3">
    <name type="scientific">Phytophthora fragariae</name>
    <dbReference type="NCBI Taxonomy" id="53985"/>
    <lineage>
        <taxon>Eukaryota</taxon>
        <taxon>Sar</taxon>
        <taxon>Stramenopiles</taxon>
        <taxon>Oomycota</taxon>
        <taxon>Peronosporomycetes</taxon>
        <taxon>Peronosporales</taxon>
        <taxon>Peronosporaceae</taxon>
        <taxon>Phytophthora</taxon>
    </lineage>
</organism>
<dbReference type="Proteomes" id="UP000476176">
    <property type="component" value="Unassembled WGS sequence"/>
</dbReference>
<proteinExistence type="predicted"/>
<protein>
    <submittedName>
        <fullName evidence="2">Uncharacterized protein</fullName>
    </submittedName>
</protein>
<dbReference type="AlphaFoldDB" id="A0A6G0PJP6"/>
<evidence type="ECO:0000313" key="2">
    <source>
        <dbReference type="EMBL" id="KAE9247893.1"/>
    </source>
</evidence>
<comment type="caution">
    <text evidence="2">The sequence shown here is derived from an EMBL/GenBank/DDBJ whole genome shotgun (WGS) entry which is preliminary data.</text>
</comment>
<evidence type="ECO:0000313" key="3">
    <source>
        <dbReference type="Proteomes" id="UP000476176"/>
    </source>
</evidence>